<dbReference type="NCBIfam" id="TIGR00879">
    <property type="entry name" value="SP"/>
    <property type="match status" value="1"/>
</dbReference>
<evidence type="ECO:0000256" key="3">
    <source>
        <dbReference type="ARBA" id="ARBA00022448"/>
    </source>
</evidence>
<feature type="transmembrane region" description="Helical" evidence="10">
    <location>
        <begin position="82"/>
        <end position="101"/>
    </location>
</feature>
<name>A0A2P6PHL4_ROSCH</name>
<protein>
    <submittedName>
        <fullName evidence="12">Putative major facilitator, sugar transporter, major facilitator superfamily</fullName>
    </submittedName>
</protein>
<dbReference type="Gene3D" id="1.20.1250.20">
    <property type="entry name" value="MFS general substrate transporter like domains"/>
    <property type="match status" value="1"/>
</dbReference>
<feature type="transmembrane region" description="Helical" evidence="10">
    <location>
        <begin position="200"/>
        <end position="221"/>
    </location>
</feature>
<dbReference type="Pfam" id="PF00083">
    <property type="entry name" value="Sugar_tr"/>
    <property type="match status" value="1"/>
</dbReference>
<dbReference type="PANTHER" id="PTHR23500:SF44">
    <property type="entry name" value="SUGAR TRANSPORT PROTEIN 5"/>
    <property type="match status" value="1"/>
</dbReference>
<feature type="transmembrane region" description="Helical" evidence="10">
    <location>
        <begin position="113"/>
        <end position="132"/>
    </location>
</feature>
<feature type="domain" description="Major facilitator superfamily (MFS) profile" evidence="11">
    <location>
        <begin position="28"/>
        <end position="479"/>
    </location>
</feature>
<keyword evidence="13" id="KW-1185">Reference proteome</keyword>
<dbReference type="EMBL" id="PDCK01000045">
    <property type="protein sequence ID" value="PRQ21421.1"/>
    <property type="molecule type" value="Genomic_DNA"/>
</dbReference>
<feature type="transmembrane region" description="Helical" evidence="10">
    <location>
        <begin position="171"/>
        <end position="194"/>
    </location>
</feature>
<evidence type="ECO:0000256" key="6">
    <source>
        <dbReference type="ARBA" id="ARBA00022847"/>
    </source>
</evidence>
<dbReference type="InterPro" id="IPR005828">
    <property type="entry name" value="MFS_sugar_transport-like"/>
</dbReference>
<dbReference type="Proteomes" id="UP000238479">
    <property type="component" value="Chromosome 7"/>
</dbReference>
<dbReference type="FunFam" id="1.20.1250.20:FF:000002">
    <property type="entry name" value="Sugar transport protein 13"/>
    <property type="match status" value="1"/>
</dbReference>
<feature type="transmembrane region" description="Helical" evidence="10">
    <location>
        <begin position="21"/>
        <end position="41"/>
    </location>
</feature>
<feature type="transmembrane region" description="Helical" evidence="10">
    <location>
        <begin position="285"/>
        <end position="310"/>
    </location>
</feature>
<keyword evidence="4 12" id="KW-0762">Sugar transport</keyword>
<dbReference type="SUPFAM" id="SSF103473">
    <property type="entry name" value="MFS general substrate transporter"/>
    <property type="match status" value="1"/>
</dbReference>
<feature type="transmembrane region" description="Helical" evidence="10">
    <location>
        <begin position="138"/>
        <end position="159"/>
    </location>
</feature>
<keyword evidence="7 10" id="KW-1133">Transmembrane helix</keyword>
<keyword evidence="8 10" id="KW-0472">Membrane</keyword>
<dbReference type="Gramene" id="PRQ21421">
    <property type="protein sequence ID" value="PRQ21421"/>
    <property type="gene ID" value="RchiOBHm_Chr7g0239061"/>
</dbReference>
<dbReference type="InterPro" id="IPR036259">
    <property type="entry name" value="MFS_trans_sf"/>
</dbReference>
<dbReference type="CDD" id="cd17361">
    <property type="entry name" value="MFS_STP"/>
    <property type="match status" value="1"/>
</dbReference>
<evidence type="ECO:0000256" key="7">
    <source>
        <dbReference type="ARBA" id="ARBA00022989"/>
    </source>
</evidence>
<evidence type="ECO:0000256" key="4">
    <source>
        <dbReference type="ARBA" id="ARBA00022597"/>
    </source>
</evidence>
<proteinExistence type="inferred from homology"/>
<gene>
    <name evidence="12" type="ORF">RchiOBHm_Chr7g0239061</name>
</gene>
<keyword evidence="6" id="KW-0769">Symport</keyword>
<dbReference type="InterPro" id="IPR045262">
    <property type="entry name" value="STP/PLT_plant"/>
</dbReference>
<reference evidence="12 13" key="1">
    <citation type="journal article" date="2018" name="Nat. Genet.">
        <title>The Rosa genome provides new insights in the design of modern roses.</title>
        <authorList>
            <person name="Bendahmane M."/>
        </authorList>
    </citation>
    <scope>NUCLEOTIDE SEQUENCE [LARGE SCALE GENOMIC DNA]</scope>
    <source>
        <strain evidence="13">cv. Old Blush</strain>
    </source>
</reference>
<keyword evidence="3 9" id="KW-0813">Transport</keyword>
<dbReference type="GO" id="GO:0015293">
    <property type="term" value="F:symporter activity"/>
    <property type="evidence" value="ECO:0007669"/>
    <property type="project" value="UniProtKB-KW"/>
</dbReference>
<feature type="transmembrane region" description="Helical" evidence="10">
    <location>
        <begin position="386"/>
        <end position="407"/>
    </location>
</feature>
<dbReference type="AlphaFoldDB" id="A0A2P6PHL4"/>
<dbReference type="PROSITE" id="PS00217">
    <property type="entry name" value="SUGAR_TRANSPORT_2"/>
    <property type="match status" value="1"/>
</dbReference>
<dbReference type="PANTHER" id="PTHR23500">
    <property type="entry name" value="SOLUTE CARRIER FAMILY 2, FACILITATED GLUCOSE TRANSPORTER"/>
    <property type="match status" value="1"/>
</dbReference>
<dbReference type="PROSITE" id="PS50850">
    <property type="entry name" value="MFS"/>
    <property type="match status" value="1"/>
</dbReference>
<dbReference type="InterPro" id="IPR020846">
    <property type="entry name" value="MFS_dom"/>
</dbReference>
<evidence type="ECO:0000259" key="11">
    <source>
        <dbReference type="PROSITE" id="PS50850"/>
    </source>
</evidence>
<feature type="transmembrane region" description="Helical" evidence="10">
    <location>
        <begin position="457"/>
        <end position="476"/>
    </location>
</feature>
<feature type="transmembrane region" description="Helical" evidence="10">
    <location>
        <begin position="428"/>
        <end position="445"/>
    </location>
</feature>
<comment type="similarity">
    <text evidence="2 9">Belongs to the major facilitator superfamily. Sugar transporter (TC 2.A.1.1) family.</text>
</comment>
<evidence type="ECO:0000256" key="2">
    <source>
        <dbReference type="ARBA" id="ARBA00010992"/>
    </source>
</evidence>
<evidence type="ECO:0000256" key="8">
    <source>
        <dbReference type="ARBA" id="ARBA00023136"/>
    </source>
</evidence>
<dbReference type="InterPro" id="IPR003663">
    <property type="entry name" value="Sugar/inositol_transpt"/>
</dbReference>
<dbReference type="PRINTS" id="PR00171">
    <property type="entry name" value="SUGRTRNSPORT"/>
</dbReference>
<feature type="transmembrane region" description="Helical" evidence="10">
    <location>
        <begin position="322"/>
        <end position="344"/>
    </location>
</feature>
<comment type="subcellular location">
    <subcellularLocation>
        <location evidence="1">Membrane</location>
        <topology evidence="1">Multi-pass membrane protein</topology>
    </subcellularLocation>
</comment>
<accession>A0A2P6PHL4</accession>
<dbReference type="STRING" id="74649.A0A2P6PHL4"/>
<evidence type="ECO:0000256" key="9">
    <source>
        <dbReference type="RuleBase" id="RU003346"/>
    </source>
</evidence>
<dbReference type="OrthoDB" id="5296287at2759"/>
<sequence>MPVEGIAVDIKPVTGINNGKITLSVVITCIVAASCGLIYGYDIGISGGVTTMVPFLSKFFPSVLKKASETKPNIYCVFDSQLLTSFTSSLYIAGLATSLVASRLTKILGRRNIMLLGGSTFLVGSALNGGAVNVAMLILGRIMLGFGVGFTNQSAPIYLSEVAPPKWRGAFSTGFQFFIGIGVLASSCINFAAAKHEHGWRFSLGLAVVPAAIMTLGAIFISDSPSSLVERNKLEQAKKALINIRGKDTDIEPELALLIKNSEIAKAINEEPFVTIFQRQYRPQLVIGMIAIPFFHQMSGINAVAFYAPVLFQSVGLGNDSALIAAIILGMVNILSILVSTYAVDRCGRRFLLMEAGIQMIITEVAVAIVLALTTGTDGTKRISKGYAILVLVLMCFYAAAFAWSWGPLNWLIPIEIFPMKIRPTGQSIGIAVNFAATFLVSQTFLSTLCHFKYGTFLFYGGWIFIMTIFVVLFLPETKGIPLESMHTVWEKHWYWRRFVLG</sequence>
<dbReference type="OMA" id="TIVTWWL"/>
<evidence type="ECO:0000256" key="10">
    <source>
        <dbReference type="SAM" id="Phobius"/>
    </source>
</evidence>
<evidence type="ECO:0000313" key="13">
    <source>
        <dbReference type="Proteomes" id="UP000238479"/>
    </source>
</evidence>
<organism evidence="12 13">
    <name type="scientific">Rosa chinensis</name>
    <name type="common">China rose</name>
    <dbReference type="NCBI Taxonomy" id="74649"/>
    <lineage>
        <taxon>Eukaryota</taxon>
        <taxon>Viridiplantae</taxon>
        <taxon>Streptophyta</taxon>
        <taxon>Embryophyta</taxon>
        <taxon>Tracheophyta</taxon>
        <taxon>Spermatophyta</taxon>
        <taxon>Magnoliopsida</taxon>
        <taxon>eudicotyledons</taxon>
        <taxon>Gunneridae</taxon>
        <taxon>Pentapetalae</taxon>
        <taxon>rosids</taxon>
        <taxon>fabids</taxon>
        <taxon>Rosales</taxon>
        <taxon>Rosaceae</taxon>
        <taxon>Rosoideae</taxon>
        <taxon>Rosoideae incertae sedis</taxon>
        <taxon>Rosa</taxon>
    </lineage>
</organism>
<feature type="transmembrane region" description="Helical" evidence="10">
    <location>
        <begin position="351"/>
        <end position="374"/>
    </location>
</feature>
<dbReference type="InterPro" id="IPR044778">
    <property type="entry name" value="MFS_STP/MST-like_plant"/>
</dbReference>
<evidence type="ECO:0000256" key="1">
    <source>
        <dbReference type="ARBA" id="ARBA00004141"/>
    </source>
</evidence>
<evidence type="ECO:0000313" key="12">
    <source>
        <dbReference type="EMBL" id="PRQ21421.1"/>
    </source>
</evidence>
<evidence type="ECO:0000256" key="5">
    <source>
        <dbReference type="ARBA" id="ARBA00022692"/>
    </source>
</evidence>
<dbReference type="GO" id="GO:0015145">
    <property type="term" value="F:monosaccharide transmembrane transporter activity"/>
    <property type="evidence" value="ECO:0007669"/>
    <property type="project" value="InterPro"/>
</dbReference>
<keyword evidence="5 10" id="KW-0812">Transmembrane</keyword>
<comment type="caution">
    <text evidence="12">The sequence shown here is derived from an EMBL/GenBank/DDBJ whole genome shotgun (WGS) entry which is preliminary data.</text>
</comment>
<dbReference type="GO" id="GO:0016020">
    <property type="term" value="C:membrane"/>
    <property type="evidence" value="ECO:0007669"/>
    <property type="project" value="UniProtKB-SubCell"/>
</dbReference>
<dbReference type="InterPro" id="IPR005829">
    <property type="entry name" value="Sugar_transporter_CS"/>
</dbReference>